<dbReference type="AlphaFoldDB" id="C6PS09"/>
<dbReference type="Proteomes" id="UP000004198">
    <property type="component" value="Unassembled WGS sequence"/>
</dbReference>
<gene>
    <name evidence="3" type="ORF">CcarbDRAFT_1576</name>
</gene>
<dbReference type="EMBL" id="ACVI01000020">
    <property type="protein sequence ID" value="EET87934.1"/>
    <property type="molecule type" value="Genomic_DNA"/>
</dbReference>
<dbReference type="InterPro" id="IPR011050">
    <property type="entry name" value="Pectin_lyase_fold/virulence"/>
</dbReference>
<comment type="caution">
    <text evidence="3">The sequence shown here is derived from an EMBL/GenBank/DDBJ whole genome shotgun (WGS) entry which is preliminary data.</text>
</comment>
<protein>
    <recommendedName>
        <fullName evidence="2">Right handed beta helix domain-containing protein</fullName>
    </recommendedName>
</protein>
<dbReference type="Pfam" id="PF13229">
    <property type="entry name" value="Beta_helix"/>
    <property type="match status" value="1"/>
</dbReference>
<reference evidence="3 4" key="1">
    <citation type="submission" date="2009-06" db="EMBL/GenBank/DDBJ databases">
        <title>The draft genome of Clostridium carboxidivorans P7.</title>
        <authorList>
            <consortium name="US DOE Joint Genome Institute (JGI-PGF)"/>
            <person name="Lucas S."/>
            <person name="Copeland A."/>
            <person name="Lapidus A."/>
            <person name="Glavina del Rio T."/>
            <person name="Tice H."/>
            <person name="Bruce D."/>
            <person name="Goodwin L."/>
            <person name="Pitluck S."/>
            <person name="Larimer F."/>
            <person name="Land M.L."/>
            <person name="Hauser L."/>
            <person name="Hemme C.L."/>
        </authorList>
    </citation>
    <scope>NUCLEOTIDE SEQUENCE [LARGE SCALE GENOMIC DNA]</scope>
    <source>
        <strain evidence="3 4">P7</strain>
    </source>
</reference>
<evidence type="ECO:0000256" key="1">
    <source>
        <dbReference type="SAM" id="Phobius"/>
    </source>
</evidence>
<evidence type="ECO:0000313" key="4">
    <source>
        <dbReference type="Proteomes" id="UP000004198"/>
    </source>
</evidence>
<feature type="transmembrane region" description="Helical" evidence="1">
    <location>
        <begin position="6"/>
        <end position="25"/>
    </location>
</feature>
<dbReference type="Gene3D" id="2.160.20.10">
    <property type="entry name" value="Single-stranded right-handed beta-helix, Pectin lyase-like"/>
    <property type="match status" value="1"/>
</dbReference>
<proteinExistence type="predicted"/>
<keyword evidence="1" id="KW-1133">Transmembrane helix</keyword>
<dbReference type="InterPro" id="IPR039448">
    <property type="entry name" value="Beta_helix"/>
</dbReference>
<dbReference type="eggNOG" id="COG5434">
    <property type="taxonomic scope" value="Bacteria"/>
</dbReference>
<name>C6PS09_9CLOT</name>
<dbReference type="SUPFAM" id="SSF51126">
    <property type="entry name" value="Pectin lyase-like"/>
    <property type="match status" value="1"/>
</dbReference>
<dbReference type="RefSeq" id="WP_007060461.1">
    <property type="nucleotide sequence ID" value="NZ_ACVI01000020.1"/>
</dbReference>
<keyword evidence="4" id="KW-1185">Reference proteome</keyword>
<dbReference type="InterPro" id="IPR012334">
    <property type="entry name" value="Pectin_lyas_fold"/>
</dbReference>
<dbReference type="OrthoDB" id="2053604at2"/>
<evidence type="ECO:0000259" key="2">
    <source>
        <dbReference type="Pfam" id="PF13229"/>
    </source>
</evidence>
<organism evidence="3 4">
    <name type="scientific">Clostridium carboxidivorans P7</name>
    <dbReference type="NCBI Taxonomy" id="536227"/>
    <lineage>
        <taxon>Bacteria</taxon>
        <taxon>Bacillati</taxon>
        <taxon>Bacillota</taxon>
        <taxon>Clostridia</taxon>
        <taxon>Eubacteriales</taxon>
        <taxon>Clostridiaceae</taxon>
        <taxon>Clostridium</taxon>
    </lineage>
</organism>
<dbReference type="SMART" id="SM00710">
    <property type="entry name" value="PbH1"/>
    <property type="match status" value="4"/>
</dbReference>
<evidence type="ECO:0000313" key="3">
    <source>
        <dbReference type="EMBL" id="EET87934.1"/>
    </source>
</evidence>
<accession>C6PS09</accession>
<feature type="domain" description="Right handed beta helix" evidence="2">
    <location>
        <begin position="134"/>
        <end position="246"/>
    </location>
</feature>
<sequence length="324" mass="35987">MSTILIYVLVTIALIFFIVYFILFYKQSNTTSLGKSDTISIRPDMSQKEINKILATNKKVKFISGIYNIDAEIGLKLSSNQVIVFDSEAEIRAIPNDKEDYGIIKLNNIKNTTINGGRIIGERYSHKGTTGEWGMGISLNDCTNIKIKNIIIRDCWGDGIYLGASKRGYNKNIEITNCTIDNNRRQGISVISAVNLTISDTKIMNTNGTAPASGIDFEPNYSTQKLKKNIVKNLYTYNTEGAGILIAAKIPYLDITITDHKHDGGERAKYGLCVNFVDIKQTGSITDINPVYVNTNNNPVQFNDKNSNSAPVYIKNLSTTEKVK</sequence>
<dbReference type="InterPro" id="IPR006626">
    <property type="entry name" value="PbH1"/>
</dbReference>
<keyword evidence="1" id="KW-0472">Membrane</keyword>
<keyword evidence="1" id="KW-0812">Transmembrane</keyword>